<accession>A0A1N7FEG8</accession>
<name>A0A1N7FEG8_9NOCA</name>
<reference evidence="1 2" key="1">
    <citation type="submission" date="2017-01" db="EMBL/GenBank/DDBJ databases">
        <authorList>
            <person name="Mah S.A."/>
            <person name="Swanson W.J."/>
            <person name="Moy G.W."/>
            <person name="Vacquier V.D."/>
        </authorList>
    </citation>
    <scope>NUCLEOTIDE SEQUENCE [LARGE SCALE GENOMIC DNA]</scope>
    <source>
        <strain evidence="1 2">CPCC 203464</strain>
    </source>
</reference>
<dbReference type="AlphaFoldDB" id="A0A1N7FEG8"/>
<organism evidence="1 2">
    <name type="scientific">Williamsia sterculiae</name>
    <dbReference type="NCBI Taxonomy" id="1344003"/>
    <lineage>
        <taxon>Bacteria</taxon>
        <taxon>Bacillati</taxon>
        <taxon>Actinomycetota</taxon>
        <taxon>Actinomycetes</taxon>
        <taxon>Mycobacteriales</taxon>
        <taxon>Nocardiaceae</taxon>
        <taxon>Williamsia</taxon>
    </lineage>
</organism>
<keyword evidence="2" id="KW-1185">Reference proteome</keyword>
<protein>
    <submittedName>
        <fullName evidence="1">Uncharacterized protein</fullName>
    </submittedName>
</protein>
<sequence>MTLRFCADVSPADWITNSQDDWNDLALFGPSGFAGYARLRFMPDPAYAGQSINDAPTANHRAHHDSDTTQIARLCAALETATSTPADCYFAIWEGYHRVVSPLPGGARMRIPNRGYHLYQGPLSEAQRWTTHDDRRTAPELVNHPAFVWPADHAWCVACDTDPHWAGIGASEHTIGTLVARDDIDVVRAHRSGPFYT</sequence>
<dbReference type="STRING" id="1344003.SAMN05445060_1988"/>
<gene>
    <name evidence="1" type="ORF">SAMN05445060_1988</name>
</gene>
<evidence type="ECO:0000313" key="2">
    <source>
        <dbReference type="Proteomes" id="UP000186218"/>
    </source>
</evidence>
<dbReference type="Proteomes" id="UP000186218">
    <property type="component" value="Unassembled WGS sequence"/>
</dbReference>
<evidence type="ECO:0000313" key="1">
    <source>
        <dbReference type="EMBL" id="SIR98731.1"/>
    </source>
</evidence>
<dbReference type="EMBL" id="FTNT01000005">
    <property type="protein sequence ID" value="SIR98731.1"/>
    <property type="molecule type" value="Genomic_DNA"/>
</dbReference>
<proteinExistence type="predicted"/>